<reference evidence="3" key="1">
    <citation type="submission" date="2022-04" db="EMBL/GenBank/DDBJ databases">
        <title>Diverse halophilic archaea isolated from saline environments.</title>
        <authorList>
            <person name="Cui H.-L."/>
        </authorList>
    </citation>
    <scope>NUCLEOTIDE SEQUENCE</scope>
    <source>
        <strain evidence="3">XZYJT40</strain>
    </source>
</reference>
<feature type="transmembrane region" description="Helical" evidence="1">
    <location>
        <begin position="38"/>
        <end position="58"/>
    </location>
</feature>
<dbReference type="Proteomes" id="UP000830434">
    <property type="component" value="Chromosome"/>
</dbReference>
<proteinExistence type="predicted"/>
<name>A0A8U0IJ20_9EURY</name>
<accession>A0A8U0IJ20</accession>
<sequence>MLDVERWLDYVFFAGLEISMLSIPALVLLLAAEPPGPIALAALTAIGVSTCAAGTFRGPWVDLGEWPAPGDLHTMPVRSAYYSATVAAATYAGAAAHVASGVGLAGIAVSTLVSVVGMAALPRAVGRFRTLAYRFGTPEP</sequence>
<dbReference type="Pfam" id="PF26650">
    <property type="entry name" value="DUF8215"/>
    <property type="match status" value="1"/>
</dbReference>
<evidence type="ECO:0000259" key="2">
    <source>
        <dbReference type="Pfam" id="PF26650"/>
    </source>
</evidence>
<evidence type="ECO:0000256" key="1">
    <source>
        <dbReference type="SAM" id="Phobius"/>
    </source>
</evidence>
<protein>
    <recommendedName>
        <fullName evidence="2">DUF8215 domain-containing protein</fullName>
    </recommendedName>
</protein>
<evidence type="ECO:0000313" key="3">
    <source>
        <dbReference type="EMBL" id="UPW00661.1"/>
    </source>
</evidence>
<dbReference type="KEGG" id="haxz:M0R88_00825"/>
<dbReference type="AlphaFoldDB" id="A0A8U0IJ20"/>
<dbReference type="EMBL" id="CP096658">
    <property type="protein sequence ID" value="UPW00661.1"/>
    <property type="molecule type" value="Genomic_DNA"/>
</dbReference>
<dbReference type="RefSeq" id="WP_248655071.1">
    <property type="nucleotide sequence ID" value="NZ_CP096658.1"/>
</dbReference>
<feature type="transmembrane region" description="Helical" evidence="1">
    <location>
        <begin position="7"/>
        <end position="32"/>
    </location>
</feature>
<keyword evidence="1" id="KW-0472">Membrane</keyword>
<keyword evidence="1" id="KW-0812">Transmembrane</keyword>
<keyword evidence="4" id="KW-1185">Reference proteome</keyword>
<organism evidence="3 4">
    <name type="scientific">Halorussus gelatinilyticus</name>
    <dbReference type="NCBI Taxonomy" id="2937524"/>
    <lineage>
        <taxon>Archaea</taxon>
        <taxon>Methanobacteriati</taxon>
        <taxon>Methanobacteriota</taxon>
        <taxon>Stenosarchaea group</taxon>
        <taxon>Halobacteria</taxon>
        <taxon>Halobacteriales</taxon>
        <taxon>Haladaptataceae</taxon>
        <taxon>Halorussus</taxon>
    </lineage>
</organism>
<dbReference type="GeneID" id="72188354"/>
<evidence type="ECO:0000313" key="4">
    <source>
        <dbReference type="Proteomes" id="UP000830434"/>
    </source>
</evidence>
<dbReference type="InterPro" id="IPR058528">
    <property type="entry name" value="DUF8215"/>
</dbReference>
<keyword evidence="1" id="KW-1133">Transmembrane helix</keyword>
<feature type="transmembrane region" description="Helical" evidence="1">
    <location>
        <begin position="104"/>
        <end position="125"/>
    </location>
</feature>
<feature type="domain" description="DUF8215" evidence="2">
    <location>
        <begin position="3"/>
        <end position="127"/>
    </location>
</feature>
<gene>
    <name evidence="3" type="ORF">M0R88_00825</name>
</gene>